<proteinExistence type="predicted"/>
<evidence type="ECO:0000313" key="2">
    <source>
        <dbReference type="Proteomes" id="UP001144471"/>
    </source>
</evidence>
<gene>
    <name evidence="1" type="ORF">PM10SUCC1_30090</name>
</gene>
<dbReference type="AlphaFoldDB" id="A0A9W6GP13"/>
<keyword evidence="2" id="KW-1185">Reference proteome</keyword>
<sequence>MVENFKVIGYSPVIYIAEKETINYLYANYKRGEAVKGLAEILEGIK</sequence>
<dbReference type="EMBL" id="BSDY01000019">
    <property type="protein sequence ID" value="GLI57495.1"/>
    <property type="molecule type" value="Genomic_DNA"/>
</dbReference>
<evidence type="ECO:0000313" key="1">
    <source>
        <dbReference type="EMBL" id="GLI57495.1"/>
    </source>
</evidence>
<name>A0A9W6GP13_9FUSO</name>
<organism evidence="1 2">
    <name type="scientific">Propionigenium maris DSM 9537</name>
    <dbReference type="NCBI Taxonomy" id="1123000"/>
    <lineage>
        <taxon>Bacteria</taxon>
        <taxon>Fusobacteriati</taxon>
        <taxon>Fusobacteriota</taxon>
        <taxon>Fusobacteriia</taxon>
        <taxon>Fusobacteriales</taxon>
        <taxon>Fusobacteriaceae</taxon>
        <taxon>Propionigenium</taxon>
    </lineage>
</organism>
<protein>
    <submittedName>
        <fullName evidence="1">Uncharacterized protein</fullName>
    </submittedName>
</protein>
<comment type="caution">
    <text evidence="1">The sequence shown here is derived from an EMBL/GenBank/DDBJ whole genome shotgun (WGS) entry which is preliminary data.</text>
</comment>
<accession>A0A9W6GP13</accession>
<dbReference type="Proteomes" id="UP001144471">
    <property type="component" value="Unassembled WGS sequence"/>
</dbReference>
<reference evidence="1" key="1">
    <citation type="submission" date="2022-12" db="EMBL/GenBank/DDBJ databases">
        <title>Reference genome sequencing for broad-spectrum identification of bacterial and archaeal isolates by mass spectrometry.</title>
        <authorList>
            <person name="Sekiguchi Y."/>
            <person name="Tourlousse D.M."/>
        </authorList>
    </citation>
    <scope>NUCLEOTIDE SEQUENCE</scope>
    <source>
        <strain evidence="1">10succ1</strain>
    </source>
</reference>